<dbReference type="Proteomes" id="UP000469523">
    <property type="component" value="Unassembled WGS sequence"/>
</dbReference>
<comment type="caution">
    <text evidence="1">The sequence shown here is derived from an EMBL/GenBank/DDBJ whole genome shotgun (WGS) entry which is preliminary data.</text>
</comment>
<evidence type="ECO:0000313" key="2">
    <source>
        <dbReference type="Proteomes" id="UP000469523"/>
    </source>
</evidence>
<organism evidence="1 2">
    <name type="scientific">Tissierella pigra</name>
    <dbReference type="NCBI Taxonomy" id="2607614"/>
    <lineage>
        <taxon>Bacteria</taxon>
        <taxon>Bacillati</taxon>
        <taxon>Bacillota</taxon>
        <taxon>Tissierellia</taxon>
        <taxon>Tissierellales</taxon>
        <taxon>Tissierellaceae</taxon>
        <taxon>Tissierella</taxon>
    </lineage>
</organism>
<sequence length="92" mass="11016">MDCIKRINLSFDLRRDRDRQAYNILVQVQHKTAFIVETVLYYEKDNQNKFDKSTIKQALKEVLSEINFTIDKNNEDGEDEIPDEIFDLFEQL</sequence>
<keyword evidence="2" id="KW-1185">Reference proteome</keyword>
<proteinExistence type="predicted"/>
<dbReference type="AlphaFoldDB" id="A0A6N7Y1H9"/>
<evidence type="ECO:0000313" key="1">
    <source>
        <dbReference type="EMBL" id="MSU01860.1"/>
    </source>
</evidence>
<gene>
    <name evidence="1" type="ORF">FYJ83_10310</name>
</gene>
<name>A0A6N7Y1H9_9FIRM</name>
<protein>
    <submittedName>
        <fullName evidence="1">Uncharacterized protein</fullName>
    </submittedName>
</protein>
<dbReference type="RefSeq" id="WP_154440317.1">
    <property type="nucleotide sequence ID" value="NZ_JAHLPJ010000001.1"/>
</dbReference>
<dbReference type="EMBL" id="VUNQ01000020">
    <property type="protein sequence ID" value="MSU01860.1"/>
    <property type="molecule type" value="Genomic_DNA"/>
</dbReference>
<reference evidence="1 2" key="1">
    <citation type="submission" date="2019-09" db="EMBL/GenBank/DDBJ databases">
        <title>In-depth cultivation of the pig gut microbiome towards novel bacterial diversity and tailored functional studies.</title>
        <authorList>
            <person name="Wylensek D."/>
            <person name="Hitch T.C.A."/>
            <person name="Clavel T."/>
        </authorList>
    </citation>
    <scope>NUCLEOTIDE SEQUENCE [LARGE SCALE GENOMIC DNA]</scope>
    <source>
        <strain evidence="1 2">WCA3-693-APC-4?</strain>
    </source>
</reference>
<accession>A0A6N7Y1H9</accession>